<dbReference type="Gene3D" id="2.60.120.10">
    <property type="entry name" value="Jelly Rolls"/>
    <property type="match status" value="1"/>
</dbReference>
<dbReference type="PANTHER" id="PTHR11019">
    <property type="entry name" value="HTH-TYPE TRANSCRIPTIONAL REGULATOR NIMR"/>
    <property type="match status" value="1"/>
</dbReference>
<reference evidence="6" key="1">
    <citation type="journal article" date="2021" name="PeerJ">
        <title>Extensive microbial diversity within the chicken gut microbiome revealed by metagenomics and culture.</title>
        <authorList>
            <person name="Gilroy R."/>
            <person name="Ravi A."/>
            <person name="Getino M."/>
            <person name="Pursley I."/>
            <person name="Horton D.L."/>
            <person name="Alikhan N.F."/>
            <person name="Baker D."/>
            <person name="Gharbi K."/>
            <person name="Hall N."/>
            <person name="Watson M."/>
            <person name="Adriaenssens E.M."/>
            <person name="Foster-Nyarko E."/>
            <person name="Jarju S."/>
            <person name="Secka A."/>
            <person name="Antonio M."/>
            <person name="Oren A."/>
            <person name="Chaudhuri R.R."/>
            <person name="La Ragione R."/>
            <person name="Hildebrand F."/>
            <person name="Pallen M.J."/>
        </authorList>
    </citation>
    <scope>NUCLEOTIDE SEQUENCE</scope>
    <source>
        <strain evidence="6">CHK160-9182</strain>
    </source>
</reference>
<dbReference type="GO" id="GO:0043565">
    <property type="term" value="F:sequence-specific DNA binding"/>
    <property type="evidence" value="ECO:0007669"/>
    <property type="project" value="InterPro"/>
</dbReference>
<dbReference type="GO" id="GO:0003700">
    <property type="term" value="F:DNA-binding transcription factor activity"/>
    <property type="evidence" value="ECO:0007669"/>
    <property type="project" value="InterPro"/>
</dbReference>
<sequence>MIHQLESTPRTVIALATDYEDGTYLPPHSHQRSQFLYSMQGMMDVTTSAGKWLVLPYRGVWIPAGEDHSVTMLNASTRSLYINTEDHMIRGMQCEVVTVSPLLHSLLLEAVKLPLLYEESGRDGALISLLLHEVRLAKSLPFYTPLPQHPALLVLCQTFIQAPTIASSPHDWAQQMNRSLRTFSRFFQAELGMTFGEWRQHVVLMSALMMLGKNLPITTIALTLGYESPSAFSAMFKKALGRSPSEFMKSA</sequence>
<dbReference type="PROSITE" id="PS01124">
    <property type="entry name" value="HTH_ARAC_FAMILY_2"/>
    <property type="match status" value="1"/>
</dbReference>
<dbReference type="SMART" id="SM00342">
    <property type="entry name" value="HTH_ARAC"/>
    <property type="match status" value="1"/>
</dbReference>
<dbReference type="InterPro" id="IPR020449">
    <property type="entry name" value="Tscrpt_reg_AraC-type_HTH"/>
</dbReference>
<feature type="domain" description="HTH araC/xylS-type" evidence="5">
    <location>
        <begin position="173"/>
        <end position="250"/>
    </location>
</feature>
<dbReference type="PRINTS" id="PR00032">
    <property type="entry name" value="HTHARAC"/>
</dbReference>
<dbReference type="Pfam" id="PF12833">
    <property type="entry name" value="HTH_18"/>
    <property type="match status" value="1"/>
</dbReference>
<dbReference type="FunFam" id="1.10.10.60:FF:000132">
    <property type="entry name" value="AraC family transcriptional regulator"/>
    <property type="match status" value="1"/>
</dbReference>
<protein>
    <submittedName>
        <fullName evidence="6">Helix-turn-helix transcriptional regulator</fullName>
    </submittedName>
</protein>
<dbReference type="SUPFAM" id="SSF46689">
    <property type="entry name" value="Homeodomain-like"/>
    <property type="match status" value="1"/>
</dbReference>
<dbReference type="PANTHER" id="PTHR11019:SF159">
    <property type="entry name" value="TRANSCRIPTIONAL REGULATOR-RELATED"/>
    <property type="match status" value="1"/>
</dbReference>
<accession>A0A9D1Q683</accession>
<dbReference type="Gene3D" id="1.10.10.60">
    <property type="entry name" value="Homeodomain-like"/>
    <property type="match status" value="2"/>
</dbReference>
<keyword evidence="1" id="KW-0678">Repressor</keyword>
<dbReference type="AlphaFoldDB" id="A0A9D1Q683"/>
<evidence type="ECO:0000313" key="6">
    <source>
        <dbReference type="EMBL" id="HIW06372.1"/>
    </source>
</evidence>
<gene>
    <name evidence="6" type="ORF">H9889_03480</name>
</gene>
<dbReference type="EMBL" id="DXHP01000075">
    <property type="protein sequence ID" value="HIW06372.1"/>
    <property type="molecule type" value="Genomic_DNA"/>
</dbReference>
<reference evidence="6" key="2">
    <citation type="submission" date="2021-04" db="EMBL/GenBank/DDBJ databases">
        <authorList>
            <person name="Gilroy R."/>
        </authorList>
    </citation>
    <scope>NUCLEOTIDE SEQUENCE</scope>
    <source>
        <strain evidence="6">CHK160-9182</strain>
    </source>
</reference>
<dbReference type="InterPro" id="IPR018060">
    <property type="entry name" value="HTH_AraC"/>
</dbReference>
<dbReference type="InterPro" id="IPR009057">
    <property type="entry name" value="Homeodomain-like_sf"/>
</dbReference>
<evidence type="ECO:0000256" key="1">
    <source>
        <dbReference type="ARBA" id="ARBA00022491"/>
    </source>
</evidence>
<dbReference type="SUPFAM" id="SSF51182">
    <property type="entry name" value="RmlC-like cupins"/>
    <property type="match status" value="1"/>
</dbReference>
<keyword evidence="4" id="KW-0804">Transcription</keyword>
<organism evidence="6 7">
    <name type="scientific">Candidatus Ignatzschineria merdigallinarum</name>
    <dbReference type="NCBI Taxonomy" id="2838621"/>
    <lineage>
        <taxon>Bacteria</taxon>
        <taxon>Pseudomonadati</taxon>
        <taxon>Pseudomonadota</taxon>
        <taxon>Gammaproteobacteria</taxon>
        <taxon>Cardiobacteriales</taxon>
        <taxon>Ignatzschineriaceae</taxon>
        <taxon>Ignatzschineria</taxon>
    </lineage>
</organism>
<dbReference type="InterPro" id="IPR014710">
    <property type="entry name" value="RmlC-like_jellyroll"/>
</dbReference>
<dbReference type="InterPro" id="IPR011051">
    <property type="entry name" value="RmlC_Cupin_sf"/>
</dbReference>
<evidence type="ECO:0000256" key="2">
    <source>
        <dbReference type="ARBA" id="ARBA00023015"/>
    </source>
</evidence>
<name>A0A9D1Q683_9GAMM</name>
<keyword evidence="3" id="KW-0238">DNA-binding</keyword>
<keyword evidence="2" id="KW-0805">Transcription regulation</keyword>
<dbReference type="CDD" id="cd06124">
    <property type="entry name" value="cupin_NimR-like_N"/>
    <property type="match status" value="1"/>
</dbReference>
<evidence type="ECO:0000256" key="3">
    <source>
        <dbReference type="ARBA" id="ARBA00023125"/>
    </source>
</evidence>
<evidence type="ECO:0000259" key="5">
    <source>
        <dbReference type="PROSITE" id="PS01124"/>
    </source>
</evidence>
<evidence type="ECO:0000256" key="4">
    <source>
        <dbReference type="ARBA" id="ARBA00023163"/>
    </source>
</evidence>
<comment type="caution">
    <text evidence="6">The sequence shown here is derived from an EMBL/GenBank/DDBJ whole genome shotgun (WGS) entry which is preliminary data.</text>
</comment>
<dbReference type="Proteomes" id="UP000823934">
    <property type="component" value="Unassembled WGS sequence"/>
</dbReference>
<proteinExistence type="predicted"/>
<evidence type="ECO:0000313" key="7">
    <source>
        <dbReference type="Proteomes" id="UP000823934"/>
    </source>
</evidence>